<protein>
    <submittedName>
        <fullName evidence="1">Cytochrome P450</fullName>
    </submittedName>
</protein>
<evidence type="ECO:0000313" key="1">
    <source>
        <dbReference type="EMBL" id="MBX27840.1"/>
    </source>
</evidence>
<accession>A0A2P2MC81</accession>
<organism evidence="1">
    <name type="scientific">Rhizophora mucronata</name>
    <name type="common">Asiatic mangrove</name>
    <dbReference type="NCBI Taxonomy" id="61149"/>
    <lineage>
        <taxon>Eukaryota</taxon>
        <taxon>Viridiplantae</taxon>
        <taxon>Streptophyta</taxon>
        <taxon>Embryophyta</taxon>
        <taxon>Tracheophyta</taxon>
        <taxon>Spermatophyta</taxon>
        <taxon>Magnoliopsida</taxon>
        <taxon>eudicotyledons</taxon>
        <taxon>Gunneridae</taxon>
        <taxon>Pentapetalae</taxon>
        <taxon>rosids</taxon>
        <taxon>fabids</taxon>
        <taxon>Malpighiales</taxon>
        <taxon>Rhizophoraceae</taxon>
        <taxon>Rhizophora</taxon>
    </lineage>
</organism>
<sequence>MKKGKAHYPELS</sequence>
<dbReference type="EMBL" id="GGEC01047356">
    <property type="protein sequence ID" value="MBX27840.1"/>
    <property type="molecule type" value="Transcribed_RNA"/>
</dbReference>
<name>A0A2P2MC81_RHIMU</name>
<reference evidence="1" key="1">
    <citation type="submission" date="2018-02" db="EMBL/GenBank/DDBJ databases">
        <title>Rhizophora mucronata_Transcriptome.</title>
        <authorList>
            <person name="Meera S.P."/>
            <person name="Sreeshan A."/>
            <person name="Augustine A."/>
        </authorList>
    </citation>
    <scope>NUCLEOTIDE SEQUENCE</scope>
    <source>
        <tissue evidence="1">Leaf</tissue>
    </source>
</reference>
<proteinExistence type="predicted"/>